<dbReference type="InterPro" id="IPR001063">
    <property type="entry name" value="Ribosomal_uL22"/>
</dbReference>
<sequence>MNSQQVALRHACRVLQPNNLVFLYPPLTRSYHASFPRKALTDRISRFLGKKDLSSQESTSVSATSQSSTPKGRRKGNAQAVEQLEEPALVQGSLASNSVWGAVAPSATPSATPSPTKKAFEVGLEGRNQQNMAFALDPRPKARRLWQRKMIVRHIRRRGRPTKEMEIARTEKSHLSKSHFFKTSMKKLAPLARQIAGKSLDEAILQMRFSGKKVAKDVKEHLLQARYEAITSRGMGLSPTSPEEIDRRLTKDPSQTPPLAHETPIKSHKFGHAPDPSTIYISEAWINRGSYGQEPEFRARGRTNMLRPPYTGISVVLKEEKTRIRQKAEKEAKALRKRLSGKNLWVQLPDRKVTAQRQHLLW</sequence>
<dbReference type="OrthoDB" id="416470at2759"/>
<dbReference type="Gene3D" id="3.90.470.10">
    <property type="entry name" value="Ribosomal protein L22/L17"/>
    <property type="match status" value="1"/>
</dbReference>
<keyword evidence="3 4" id="KW-0687">Ribonucleoprotein</keyword>
<dbReference type="SUPFAM" id="SSF54843">
    <property type="entry name" value="Ribosomal protein L22"/>
    <property type="match status" value="1"/>
</dbReference>
<evidence type="ECO:0000256" key="3">
    <source>
        <dbReference type="ARBA" id="ARBA00023274"/>
    </source>
</evidence>
<protein>
    <recommendedName>
        <fullName evidence="8">Ribosomal protein L22</fullName>
    </recommendedName>
</protein>
<dbReference type="RefSeq" id="XP_016227875.1">
    <property type="nucleotide sequence ID" value="XM_016364226.1"/>
</dbReference>
<evidence type="ECO:0008006" key="8">
    <source>
        <dbReference type="Google" id="ProtNLM"/>
    </source>
</evidence>
<proteinExistence type="inferred from homology"/>
<dbReference type="PANTHER" id="PTHR13501:SF10">
    <property type="entry name" value="LARGE RIBOSOMAL SUBUNIT PROTEIN UL22M"/>
    <property type="match status" value="1"/>
</dbReference>
<accession>A0A0D1Y6G5</accession>
<feature type="region of interest" description="Disordered" evidence="5">
    <location>
        <begin position="51"/>
        <end position="80"/>
    </location>
</feature>
<evidence type="ECO:0000256" key="5">
    <source>
        <dbReference type="SAM" id="MobiDB-lite"/>
    </source>
</evidence>
<dbReference type="EMBL" id="KN847520">
    <property type="protein sequence ID" value="KIV96301.1"/>
    <property type="molecule type" value="Genomic_DNA"/>
</dbReference>
<evidence type="ECO:0000256" key="1">
    <source>
        <dbReference type="ARBA" id="ARBA00009451"/>
    </source>
</evidence>
<evidence type="ECO:0000313" key="6">
    <source>
        <dbReference type="EMBL" id="KIV96301.1"/>
    </source>
</evidence>
<name>A0A0D1Y6G5_EXOME</name>
<dbReference type="GO" id="GO:0015934">
    <property type="term" value="C:large ribosomal subunit"/>
    <property type="evidence" value="ECO:0007669"/>
    <property type="project" value="InterPro"/>
</dbReference>
<feature type="compositionally biased region" description="Low complexity" evidence="5">
    <location>
        <begin position="55"/>
        <end position="69"/>
    </location>
</feature>
<comment type="similarity">
    <text evidence="1 4">Belongs to the universal ribosomal protein uL22 family.</text>
</comment>
<dbReference type="AlphaFoldDB" id="A0A0D1Y6G5"/>
<dbReference type="OMA" id="QRQYYSW"/>
<dbReference type="InterPro" id="IPR036394">
    <property type="entry name" value="Ribosomal_uL22_sf"/>
</dbReference>
<keyword evidence="2 4" id="KW-0689">Ribosomal protein</keyword>
<dbReference type="Proteomes" id="UP000054302">
    <property type="component" value="Unassembled WGS sequence"/>
</dbReference>
<dbReference type="VEuPathDB" id="FungiDB:PV10_00183"/>
<dbReference type="Pfam" id="PF00237">
    <property type="entry name" value="Ribosomal_L22"/>
    <property type="match status" value="2"/>
</dbReference>
<evidence type="ECO:0000256" key="2">
    <source>
        <dbReference type="ARBA" id="ARBA00022980"/>
    </source>
</evidence>
<evidence type="ECO:0000256" key="4">
    <source>
        <dbReference type="RuleBase" id="RU004005"/>
    </source>
</evidence>
<dbReference type="GO" id="GO:0006412">
    <property type="term" value="P:translation"/>
    <property type="evidence" value="ECO:0007669"/>
    <property type="project" value="InterPro"/>
</dbReference>
<dbReference type="GO" id="GO:0003735">
    <property type="term" value="F:structural constituent of ribosome"/>
    <property type="evidence" value="ECO:0007669"/>
    <property type="project" value="InterPro"/>
</dbReference>
<dbReference type="PANTHER" id="PTHR13501">
    <property type="entry name" value="CHLOROPLAST 50S RIBOSOMAL PROTEIN L22-RELATED"/>
    <property type="match status" value="1"/>
</dbReference>
<dbReference type="FunFam" id="3.90.470.10:FF:000017">
    <property type="entry name" value="54S ribosomal protein L22, mitochondrial"/>
    <property type="match status" value="1"/>
</dbReference>
<gene>
    <name evidence="6" type="ORF">PV10_00183</name>
</gene>
<dbReference type="GeneID" id="27318028"/>
<reference evidence="6 7" key="1">
    <citation type="submission" date="2015-01" db="EMBL/GenBank/DDBJ databases">
        <title>The Genome Sequence of Exophiala mesophila CBS40295.</title>
        <authorList>
            <consortium name="The Broad Institute Genomics Platform"/>
            <person name="Cuomo C."/>
            <person name="de Hoog S."/>
            <person name="Gorbushina A."/>
            <person name="Stielow B."/>
            <person name="Teixiera M."/>
            <person name="Abouelleil A."/>
            <person name="Chapman S.B."/>
            <person name="Priest M."/>
            <person name="Young S.K."/>
            <person name="Wortman J."/>
            <person name="Nusbaum C."/>
            <person name="Birren B."/>
        </authorList>
    </citation>
    <scope>NUCLEOTIDE SEQUENCE [LARGE SCALE GENOMIC DNA]</scope>
    <source>
        <strain evidence="6 7">CBS 40295</strain>
    </source>
</reference>
<dbReference type="HOGENOM" id="CLU_057182_0_0_1"/>
<keyword evidence="7" id="KW-1185">Reference proteome</keyword>
<dbReference type="STRING" id="212818.A0A0D1Y6G5"/>
<evidence type="ECO:0000313" key="7">
    <source>
        <dbReference type="Proteomes" id="UP000054302"/>
    </source>
</evidence>
<dbReference type="InterPro" id="IPR047867">
    <property type="entry name" value="Ribosomal_uL22_bac/org-type"/>
</dbReference>
<organism evidence="6 7">
    <name type="scientific">Exophiala mesophila</name>
    <name type="common">Black yeast-like fungus</name>
    <dbReference type="NCBI Taxonomy" id="212818"/>
    <lineage>
        <taxon>Eukaryota</taxon>
        <taxon>Fungi</taxon>
        <taxon>Dikarya</taxon>
        <taxon>Ascomycota</taxon>
        <taxon>Pezizomycotina</taxon>
        <taxon>Eurotiomycetes</taxon>
        <taxon>Chaetothyriomycetidae</taxon>
        <taxon>Chaetothyriales</taxon>
        <taxon>Herpotrichiellaceae</taxon>
        <taxon>Exophiala</taxon>
    </lineage>
</organism>
<feature type="region of interest" description="Disordered" evidence="5">
    <location>
        <begin position="234"/>
        <end position="273"/>
    </location>
</feature>